<proteinExistence type="predicted"/>
<gene>
    <name evidence="2" type="primary">20203610</name>
    <name evidence="1" type="ORF">HELRODRAFT_171357</name>
</gene>
<accession>T1F461</accession>
<dbReference type="GO" id="GO:0007508">
    <property type="term" value="P:larval heart development"/>
    <property type="evidence" value="ECO:0000318"/>
    <property type="project" value="GO_Central"/>
</dbReference>
<dbReference type="EMBL" id="KB096325">
    <property type="protein sequence ID" value="ESO05697.1"/>
    <property type="molecule type" value="Genomic_DNA"/>
</dbReference>
<dbReference type="AlphaFoldDB" id="T1F461"/>
<dbReference type="EMBL" id="AMQM01003857">
    <property type="status" value="NOT_ANNOTATED_CDS"/>
    <property type="molecule type" value="Genomic_DNA"/>
</dbReference>
<dbReference type="GO" id="GO:0061343">
    <property type="term" value="P:cell adhesion involved in heart morphogenesis"/>
    <property type="evidence" value="ECO:0000318"/>
    <property type="project" value="GO_Central"/>
</dbReference>
<dbReference type="HOGENOM" id="CLU_1078805_0_0_1"/>
<dbReference type="STRING" id="6412.T1F461"/>
<sequence>MTRKSEEEVNAVNTIVAVNKDKEKRENNIVIFGIPLSKESNIESRKIQDKAIIEDVCKIENKKPDILMICDTWWTDTSATSISGYSLFRQDRNHGRGGVIRDTIKAMKNFDGSVVTNGHAISNILNNYSNSVFTIEDKNNFPTSLPKTNAICTDSSYDKIIIKTKLRNLNVKRAIGVDGVHPRILKKCSESLAKSLKILFDKSYENGKVPELWLCANVTPLYKKGNKSDPSNYRPVSLTSVVCKIMESITRDTLMKHK</sequence>
<dbReference type="GeneID" id="20203610"/>
<reference evidence="3" key="1">
    <citation type="submission" date="2012-12" db="EMBL/GenBank/DDBJ databases">
        <authorList>
            <person name="Hellsten U."/>
            <person name="Grimwood J."/>
            <person name="Chapman J.A."/>
            <person name="Shapiro H."/>
            <person name="Aerts A."/>
            <person name="Otillar R.P."/>
            <person name="Terry A.Y."/>
            <person name="Boore J.L."/>
            <person name="Simakov O."/>
            <person name="Marletaz F."/>
            <person name="Cho S.-J."/>
            <person name="Edsinger-Gonzales E."/>
            <person name="Havlak P."/>
            <person name="Kuo D.-H."/>
            <person name="Larsson T."/>
            <person name="Lv J."/>
            <person name="Arendt D."/>
            <person name="Savage R."/>
            <person name="Osoegawa K."/>
            <person name="de Jong P."/>
            <person name="Lindberg D.R."/>
            <person name="Seaver E.C."/>
            <person name="Weisblat D.A."/>
            <person name="Putnam N.H."/>
            <person name="Grigoriev I.V."/>
            <person name="Rokhsar D.S."/>
        </authorList>
    </citation>
    <scope>NUCLEOTIDE SEQUENCE</scope>
</reference>
<dbReference type="CTD" id="20203610"/>
<evidence type="ECO:0008006" key="4">
    <source>
        <dbReference type="Google" id="ProtNLM"/>
    </source>
</evidence>
<dbReference type="EnsemblMetazoa" id="HelroT171357">
    <property type="protein sequence ID" value="HelroP171357"/>
    <property type="gene ID" value="HelroG171357"/>
</dbReference>
<keyword evidence="3" id="KW-1185">Reference proteome</keyword>
<organism evidence="2 3">
    <name type="scientific">Helobdella robusta</name>
    <name type="common">Californian leech</name>
    <dbReference type="NCBI Taxonomy" id="6412"/>
    <lineage>
        <taxon>Eukaryota</taxon>
        <taxon>Metazoa</taxon>
        <taxon>Spiralia</taxon>
        <taxon>Lophotrochozoa</taxon>
        <taxon>Annelida</taxon>
        <taxon>Clitellata</taxon>
        <taxon>Hirudinea</taxon>
        <taxon>Rhynchobdellida</taxon>
        <taxon>Glossiphoniidae</taxon>
        <taxon>Helobdella</taxon>
    </lineage>
</organism>
<dbReference type="OrthoDB" id="9390935at2759"/>
<protein>
    <recommendedName>
        <fullName evidence="4">Reverse transcriptase domain-containing protein</fullName>
    </recommendedName>
</protein>
<reference evidence="1 3" key="2">
    <citation type="journal article" date="2013" name="Nature">
        <title>Insights into bilaterian evolution from three spiralian genomes.</title>
        <authorList>
            <person name="Simakov O."/>
            <person name="Marletaz F."/>
            <person name="Cho S.J."/>
            <person name="Edsinger-Gonzales E."/>
            <person name="Havlak P."/>
            <person name="Hellsten U."/>
            <person name="Kuo D.H."/>
            <person name="Larsson T."/>
            <person name="Lv J."/>
            <person name="Arendt D."/>
            <person name="Savage R."/>
            <person name="Osoegawa K."/>
            <person name="de Jong P."/>
            <person name="Grimwood J."/>
            <person name="Chapman J.A."/>
            <person name="Shapiro H."/>
            <person name="Aerts A."/>
            <person name="Otillar R.P."/>
            <person name="Terry A.Y."/>
            <person name="Boore J.L."/>
            <person name="Grigoriev I.V."/>
            <person name="Lindberg D.R."/>
            <person name="Seaver E.C."/>
            <person name="Weisblat D.A."/>
            <person name="Putnam N.H."/>
            <person name="Rokhsar D.S."/>
        </authorList>
    </citation>
    <scope>NUCLEOTIDE SEQUENCE</scope>
</reference>
<dbReference type="PANTHER" id="PTHR33395:SF22">
    <property type="entry name" value="REVERSE TRANSCRIPTASE DOMAIN-CONTAINING PROTEIN"/>
    <property type="match status" value="1"/>
</dbReference>
<dbReference type="Proteomes" id="UP000015101">
    <property type="component" value="Unassembled WGS sequence"/>
</dbReference>
<dbReference type="InParanoid" id="T1F461"/>
<dbReference type="KEGG" id="hro:HELRODRAFT_171357"/>
<name>T1F461_HELRO</name>
<dbReference type="RefSeq" id="XP_009016330.1">
    <property type="nucleotide sequence ID" value="XM_009018082.1"/>
</dbReference>
<evidence type="ECO:0000313" key="3">
    <source>
        <dbReference type="Proteomes" id="UP000015101"/>
    </source>
</evidence>
<dbReference type="PANTHER" id="PTHR33395">
    <property type="entry name" value="TRANSCRIPTASE, PUTATIVE-RELATED-RELATED"/>
    <property type="match status" value="1"/>
</dbReference>
<evidence type="ECO:0000313" key="2">
    <source>
        <dbReference type="EnsemblMetazoa" id="HelroP171357"/>
    </source>
</evidence>
<dbReference type="GO" id="GO:0031012">
    <property type="term" value="C:extracellular matrix"/>
    <property type="evidence" value="ECO:0000318"/>
    <property type="project" value="GO_Central"/>
</dbReference>
<reference evidence="2" key="3">
    <citation type="submission" date="2015-06" db="UniProtKB">
        <authorList>
            <consortium name="EnsemblMetazoa"/>
        </authorList>
    </citation>
    <scope>IDENTIFICATION</scope>
</reference>
<evidence type="ECO:0000313" key="1">
    <source>
        <dbReference type="EMBL" id="ESO05697.1"/>
    </source>
</evidence>
<dbReference type="eggNOG" id="KOG1075">
    <property type="taxonomic scope" value="Eukaryota"/>
</dbReference>